<evidence type="ECO:0000256" key="3">
    <source>
        <dbReference type="ARBA" id="ARBA00004613"/>
    </source>
</evidence>
<dbReference type="InterPro" id="IPR003368">
    <property type="entry name" value="POMP_repeat"/>
</dbReference>
<evidence type="ECO:0000256" key="5">
    <source>
        <dbReference type="ARBA" id="ARBA00022729"/>
    </source>
</evidence>
<comment type="caution">
    <text evidence="9">The sequence shown here is derived from an EMBL/GenBank/DDBJ whole genome shotgun (WGS) entry which is preliminary data.</text>
</comment>
<evidence type="ECO:0000256" key="4">
    <source>
        <dbReference type="ARBA" id="ARBA00022525"/>
    </source>
</evidence>
<dbReference type="Pfam" id="PF02415">
    <property type="entry name" value="Chlam_PMP"/>
    <property type="match status" value="2"/>
</dbReference>
<dbReference type="GO" id="GO:0005576">
    <property type="term" value="C:extracellular region"/>
    <property type="evidence" value="ECO:0007669"/>
    <property type="project" value="UniProtKB-SubCell"/>
</dbReference>
<evidence type="ECO:0008006" key="11">
    <source>
        <dbReference type="Google" id="ProtNLM"/>
    </source>
</evidence>
<sequence>MHTKKWKIKIGLSILLGIIAIYLFCLTLSMGSANNNSVAIAVASSISLFSSIISCLISPFDFKQLQKFFYTVHSQQPTSSQSILTKKFHWTRKIFLTSLILAITTSIGINVYVLFSPHTNVVTSANNDGPGTLRQIYRSAQSGDTIVFSPDLRGATITLTSDWFLRKDIKLTGITNDKNTTTQSLLKSMDSDNSITITNTNNAQIYIPEGTNISLEHVNINSTRTATKPFLENHGILTLSHCFVYHNHSSEKGGVITNTGGALTLNDSLFQENTSENDGGAIYNVAGSLTLNHTTLTNNQADHNGGGIYNQGGLVSITNFSYLLGNQAKSGEGGGIESRHGSLVISNNSYLEKNGAISDGGGVLLAGGQAQLDTITIVHNVAGKRGGGIAVEVNDDDGDIGQLTYRNTNFNMNYIGQDSNRADANIWGNELSLNKHVSSNFATLISAKDLGKQLQNYQPTLNPQFVGVIDLKTLDQYCQSLGWEAASTETTAFNIACMKSDTGERQLLTQFKNNIFNRVCDYLAGNVNPATPDKGPIVARLGNNDNPLSWQCFKQETFLGNITTDYYGTSVSVTQLDQYCKNQGYNKAEAYDKSSVYGWRCMGSNSQYSSINMADACRSMYGNNQRPIIDRFDRFSKYDDWQCWGPTN</sequence>
<evidence type="ECO:0000313" key="10">
    <source>
        <dbReference type="Proteomes" id="UP000287171"/>
    </source>
</evidence>
<keyword evidence="7" id="KW-0998">Cell outer membrane</keyword>
<reference evidence="10" key="1">
    <citation type="submission" date="2018-12" db="EMBL/GenBank/DDBJ databases">
        <title>Tengunoibacter tsumagoiensis gen. nov., sp. nov., Dictyobacter kobayashii sp. nov., D. alpinus sp. nov., and D. joshuensis sp. nov. and description of Dictyobacteraceae fam. nov. within the order Ktedonobacterales isolated from Tengu-no-mugimeshi.</title>
        <authorList>
            <person name="Wang C.M."/>
            <person name="Zheng Y."/>
            <person name="Sakai Y."/>
            <person name="Toyoda A."/>
            <person name="Minakuchi Y."/>
            <person name="Abe K."/>
            <person name="Yokota A."/>
            <person name="Yabe S."/>
        </authorList>
    </citation>
    <scope>NUCLEOTIDE SEQUENCE [LARGE SCALE GENOMIC DNA]</scope>
    <source>
        <strain evidence="10">Uno16</strain>
    </source>
</reference>
<protein>
    <recommendedName>
        <fullName evidence="11">Right handed beta helix domain-containing protein</fullName>
    </recommendedName>
</protein>
<gene>
    <name evidence="9" type="ORF">KDA_40420</name>
</gene>
<evidence type="ECO:0000256" key="1">
    <source>
        <dbReference type="ARBA" id="ARBA00004196"/>
    </source>
</evidence>
<evidence type="ECO:0000256" key="2">
    <source>
        <dbReference type="ARBA" id="ARBA00004442"/>
    </source>
</evidence>
<keyword evidence="8" id="KW-1133">Transmembrane helix</keyword>
<evidence type="ECO:0000256" key="8">
    <source>
        <dbReference type="SAM" id="Phobius"/>
    </source>
</evidence>
<evidence type="ECO:0000256" key="6">
    <source>
        <dbReference type="ARBA" id="ARBA00023136"/>
    </source>
</evidence>
<dbReference type="SUPFAM" id="SSF51126">
    <property type="entry name" value="Pectin lyase-like"/>
    <property type="match status" value="1"/>
</dbReference>
<feature type="transmembrane region" description="Helical" evidence="8">
    <location>
        <begin position="37"/>
        <end position="57"/>
    </location>
</feature>
<dbReference type="OrthoDB" id="463714at2"/>
<dbReference type="EMBL" id="BIFT01000001">
    <property type="protein sequence ID" value="GCE28558.1"/>
    <property type="molecule type" value="Genomic_DNA"/>
</dbReference>
<dbReference type="PANTHER" id="PTHR11319">
    <property type="entry name" value="G PROTEIN-COUPLED RECEPTOR-RELATED"/>
    <property type="match status" value="1"/>
</dbReference>
<keyword evidence="10" id="KW-1185">Reference proteome</keyword>
<keyword evidence="5" id="KW-0732">Signal</keyword>
<keyword evidence="4" id="KW-0964">Secreted</keyword>
<evidence type="ECO:0000313" key="9">
    <source>
        <dbReference type="EMBL" id="GCE28558.1"/>
    </source>
</evidence>
<evidence type="ECO:0000256" key="7">
    <source>
        <dbReference type="ARBA" id="ARBA00023237"/>
    </source>
</evidence>
<dbReference type="Proteomes" id="UP000287171">
    <property type="component" value="Unassembled WGS sequence"/>
</dbReference>
<accession>A0A402BAV3</accession>
<comment type="subcellular location">
    <subcellularLocation>
        <location evidence="1">Cell envelope</location>
    </subcellularLocation>
    <subcellularLocation>
        <location evidence="2">Cell outer membrane</location>
    </subcellularLocation>
    <subcellularLocation>
        <location evidence="3">Secreted</location>
    </subcellularLocation>
</comment>
<dbReference type="AlphaFoldDB" id="A0A402BAV3"/>
<dbReference type="RefSeq" id="WP_126628761.1">
    <property type="nucleotide sequence ID" value="NZ_BIFT01000001.1"/>
</dbReference>
<dbReference type="InterPro" id="IPR011050">
    <property type="entry name" value="Pectin_lyase_fold/virulence"/>
</dbReference>
<name>A0A402BAV3_9CHLR</name>
<keyword evidence="8" id="KW-0812">Transmembrane</keyword>
<organism evidence="9 10">
    <name type="scientific">Dictyobacter alpinus</name>
    <dbReference type="NCBI Taxonomy" id="2014873"/>
    <lineage>
        <taxon>Bacteria</taxon>
        <taxon>Bacillati</taxon>
        <taxon>Chloroflexota</taxon>
        <taxon>Ktedonobacteria</taxon>
        <taxon>Ktedonobacterales</taxon>
        <taxon>Dictyobacteraceae</taxon>
        <taxon>Dictyobacter</taxon>
    </lineage>
</organism>
<keyword evidence="6 8" id="KW-0472">Membrane</keyword>
<dbReference type="GO" id="GO:0009279">
    <property type="term" value="C:cell outer membrane"/>
    <property type="evidence" value="ECO:0007669"/>
    <property type="project" value="UniProtKB-SubCell"/>
</dbReference>
<feature type="transmembrane region" description="Helical" evidence="8">
    <location>
        <begin position="12"/>
        <end position="31"/>
    </location>
</feature>
<feature type="transmembrane region" description="Helical" evidence="8">
    <location>
        <begin position="94"/>
        <end position="115"/>
    </location>
</feature>
<proteinExistence type="predicted"/>
<dbReference type="PANTHER" id="PTHR11319:SF35">
    <property type="entry name" value="OUTER MEMBRANE PROTEIN PMPC-RELATED"/>
    <property type="match status" value="1"/>
</dbReference>